<evidence type="ECO:0000256" key="1">
    <source>
        <dbReference type="ARBA" id="ARBA00004370"/>
    </source>
</evidence>
<dbReference type="Pfam" id="PF01103">
    <property type="entry name" value="Omp85"/>
    <property type="match status" value="1"/>
</dbReference>
<feature type="compositionally biased region" description="Low complexity" evidence="4">
    <location>
        <begin position="94"/>
        <end position="120"/>
    </location>
</feature>
<feature type="domain" description="Bacterial surface antigen (D15)" evidence="6">
    <location>
        <begin position="451"/>
        <end position="739"/>
    </location>
</feature>
<feature type="signal peptide" evidence="5">
    <location>
        <begin position="1"/>
        <end position="21"/>
    </location>
</feature>
<proteinExistence type="predicted"/>
<evidence type="ECO:0000313" key="7">
    <source>
        <dbReference type="EMBL" id="MBB5718687.1"/>
    </source>
</evidence>
<dbReference type="EMBL" id="JACIJI010000002">
    <property type="protein sequence ID" value="MBB5718687.1"/>
    <property type="molecule type" value="Genomic_DNA"/>
</dbReference>
<keyword evidence="3" id="KW-0472">Membrane</keyword>
<evidence type="ECO:0000313" key="8">
    <source>
        <dbReference type="Proteomes" id="UP000554342"/>
    </source>
</evidence>
<feature type="compositionally biased region" description="Low complexity" evidence="4">
    <location>
        <begin position="23"/>
        <end position="42"/>
    </location>
</feature>
<dbReference type="InterPro" id="IPR000184">
    <property type="entry name" value="Bac_surfAg_D15"/>
</dbReference>
<dbReference type="AlphaFoldDB" id="A0A840YYR9"/>
<keyword evidence="2" id="KW-1134">Transmembrane beta strand</keyword>
<reference evidence="7 8" key="1">
    <citation type="submission" date="2020-08" db="EMBL/GenBank/DDBJ databases">
        <title>Genomic Encyclopedia of Type Strains, Phase IV (KMG-IV): sequencing the most valuable type-strain genomes for metagenomic binning, comparative biology and taxonomic classification.</title>
        <authorList>
            <person name="Goeker M."/>
        </authorList>
    </citation>
    <scope>NUCLEOTIDE SEQUENCE [LARGE SCALE GENOMIC DNA]</scope>
    <source>
        <strain evidence="7 8">DSM 27203</strain>
    </source>
</reference>
<evidence type="ECO:0000259" key="6">
    <source>
        <dbReference type="Pfam" id="PF01103"/>
    </source>
</evidence>
<evidence type="ECO:0000256" key="5">
    <source>
        <dbReference type="SAM" id="SignalP"/>
    </source>
</evidence>
<dbReference type="GO" id="GO:0019867">
    <property type="term" value="C:outer membrane"/>
    <property type="evidence" value="ECO:0007669"/>
    <property type="project" value="InterPro"/>
</dbReference>
<name>A0A840YYR9_9SPHN</name>
<keyword evidence="8" id="KW-1185">Reference proteome</keyword>
<evidence type="ECO:0000256" key="2">
    <source>
        <dbReference type="ARBA" id="ARBA00022452"/>
    </source>
</evidence>
<organism evidence="7 8">
    <name type="scientific">Stakelama sediminis</name>
    <dbReference type="NCBI Taxonomy" id="463200"/>
    <lineage>
        <taxon>Bacteria</taxon>
        <taxon>Pseudomonadati</taxon>
        <taxon>Pseudomonadota</taxon>
        <taxon>Alphaproteobacteria</taxon>
        <taxon>Sphingomonadales</taxon>
        <taxon>Sphingomonadaceae</taxon>
        <taxon>Stakelama</taxon>
    </lineage>
</organism>
<dbReference type="Gene3D" id="3.10.20.310">
    <property type="entry name" value="membrane protein fhac"/>
    <property type="match status" value="1"/>
</dbReference>
<feature type="chain" id="PRO_5032540395" evidence="5">
    <location>
        <begin position="22"/>
        <end position="739"/>
    </location>
</feature>
<feature type="region of interest" description="Disordered" evidence="4">
    <location>
        <begin position="21"/>
        <end position="135"/>
    </location>
</feature>
<dbReference type="Gene3D" id="2.40.160.50">
    <property type="entry name" value="membrane protein fhac: a member of the omp85/tpsb transporter family"/>
    <property type="match status" value="1"/>
</dbReference>
<evidence type="ECO:0000256" key="3">
    <source>
        <dbReference type="ARBA" id="ARBA00023136"/>
    </source>
</evidence>
<dbReference type="PANTHER" id="PTHR12815:SF42">
    <property type="entry name" value="BACTERIAL SURFACE ANTIGEN (D15) DOMAIN-CONTAINING PROTEIN"/>
    <property type="match status" value="1"/>
</dbReference>
<sequence>MTSAAWVCAAVIPATPGTAHALQSQNASSPTPTPAPAQTNTSDTKQTVTGKASPADQNKPIVSNQEFESALPPLSDDINAPLEAMPTPTPTPSSTPAETTSLAQPSTTTGSSTQSQQSSPDGPITVAQPLPDEGELEKPLEPIATFDTQPPPTIEGVKQGKNTVIPYDTVIHGLDQVGLEGQFKDLSALEDGKGKAANATMISARAQSDKDLAVRLMQSVGYYDGTAITTIEPASDKNDNRVQVILTATPGKLYHLGTIKVSGDPTVPVGLVRKALPLKTGDPIDAIRVQAAEANVSLTLPEEGYPFFKLGERDILLDDSDYTGDYTLPYTLGVRASFGGFETTGKEAFSAKHIAVLARFKKGELYDSRKVDDLRKALVATGLFSTVSVEPKKTGEKGSDDTEYVNLMVRQRAGPPRTLAGELGYSTGEGIKLQGSWTNRNLFPPEGALILAGTAGSQEQGLSGTFRRSNAGKRDRTVSLTLSADHSNYDAYEAFTGTLAGRVSYDSTPIWQKRFTYAYGFELTATNEDTYNYSAGERQRKTYFIAALPLFAGWDTSDSLLNPTRGFRVKANVSPESAVKGGFRPYVRTMLETDGYLHVSDSLVLAGRVRVGSILGISRDDLPPSRRYYSGGGGSVRGYGYQQLGPIAPDGKPAGGRSLNEFSIEARYRFGNFGIVPFVDAGQSYESVYPKLSGLQFGAGIGGRYYTNFGPLRIDVATPLNPRPGDPKVALYISIGQAF</sequence>
<keyword evidence="2" id="KW-0812">Transmembrane</keyword>
<dbReference type="InterPro" id="IPR039910">
    <property type="entry name" value="D15-like"/>
</dbReference>
<gene>
    <name evidence="7" type="ORF">FHR23_001610</name>
</gene>
<dbReference type="RefSeq" id="WP_184002660.1">
    <property type="nucleotide sequence ID" value="NZ_BAABIF010000013.1"/>
</dbReference>
<accession>A0A840YYR9</accession>
<comment type="subcellular location">
    <subcellularLocation>
        <location evidence="1">Membrane</location>
    </subcellularLocation>
</comment>
<keyword evidence="5" id="KW-0732">Signal</keyword>
<dbReference type="PANTHER" id="PTHR12815">
    <property type="entry name" value="SORTING AND ASSEMBLY MACHINERY SAMM50 PROTEIN FAMILY MEMBER"/>
    <property type="match status" value="1"/>
</dbReference>
<dbReference type="Proteomes" id="UP000554342">
    <property type="component" value="Unassembled WGS sequence"/>
</dbReference>
<comment type="caution">
    <text evidence="7">The sequence shown here is derived from an EMBL/GenBank/DDBJ whole genome shotgun (WGS) entry which is preliminary data.</text>
</comment>
<protein>
    <submittedName>
        <fullName evidence="7">Translocation and assembly module TamA</fullName>
    </submittedName>
</protein>
<evidence type="ECO:0000256" key="4">
    <source>
        <dbReference type="SAM" id="MobiDB-lite"/>
    </source>
</evidence>